<feature type="compositionally biased region" description="Basic and acidic residues" evidence="1">
    <location>
        <begin position="149"/>
        <end position="161"/>
    </location>
</feature>
<evidence type="ECO:0000313" key="2">
    <source>
        <dbReference type="EMBL" id="KZT73072.1"/>
    </source>
</evidence>
<feature type="region of interest" description="Disordered" evidence="1">
    <location>
        <begin position="69"/>
        <end position="402"/>
    </location>
</feature>
<gene>
    <name evidence="2" type="ORF">DAEQUDRAFT_505687</name>
</gene>
<keyword evidence="3" id="KW-1185">Reference proteome</keyword>
<feature type="compositionally biased region" description="Pro residues" evidence="1">
    <location>
        <begin position="352"/>
        <end position="364"/>
    </location>
</feature>
<evidence type="ECO:0000256" key="1">
    <source>
        <dbReference type="SAM" id="MobiDB-lite"/>
    </source>
</evidence>
<feature type="compositionally biased region" description="Low complexity" evidence="1">
    <location>
        <begin position="244"/>
        <end position="256"/>
    </location>
</feature>
<feature type="compositionally biased region" description="Pro residues" evidence="1">
    <location>
        <begin position="9"/>
        <end position="18"/>
    </location>
</feature>
<reference evidence="2 3" key="1">
    <citation type="journal article" date="2016" name="Mol. Biol. Evol.">
        <title>Comparative Genomics of Early-Diverging Mushroom-Forming Fungi Provides Insights into the Origins of Lignocellulose Decay Capabilities.</title>
        <authorList>
            <person name="Nagy L.G."/>
            <person name="Riley R."/>
            <person name="Tritt A."/>
            <person name="Adam C."/>
            <person name="Daum C."/>
            <person name="Floudas D."/>
            <person name="Sun H."/>
            <person name="Yadav J.S."/>
            <person name="Pangilinan J."/>
            <person name="Larsson K.H."/>
            <person name="Matsuura K."/>
            <person name="Barry K."/>
            <person name="Labutti K."/>
            <person name="Kuo R."/>
            <person name="Ohm R.A."/>
            <person name="Bhattacharya S.S."/>
            <person name="Shirouzu T."/>
            <person name="Yoshinaga Y."/>
            <person name="Martin F.M."/>
            <person name="Grigoriev I.V."/>
            <person name="Hibbett D.S."/>
        </authorList>
    </citation>
    <scope>NUCLEOTIDE SEQUENCE [LARGE SCALE GENOMIC DNA]</scope>
    <source>
        <strain evidence="2 3">L-15889</strain>
    </source>
</reference>
<dbReference type="EMBL" id="KV429038">
    <property type="protein sequence ID" value="KZT73072.1"/>
    <property type="molecule type" value="Genomic_DNA"/>
</dbReference>
<dbReference type="Proteomes" id="UP000076727">
    <property type="component" value="Unassembled WGS sequence"/>
</dbReference>
<accession>A0A165T8D5</accession>
<sequence>MSKVRRKPPPPFPYSPRYPHPDPLDPFAPLKVLRERASSNNAFQFRLDESSPTQGQFLPSLSSEVLGAGLDITYPPSSSDHHGPLTPLRPWLDSPTYLTPPRPFQEPSGGYHSDTTATRPTRPLRPRVKAGRESKAYFSEAELPPVPPVERHRDEEYRYTENEQPADSQHQYRRRSQSVFIPRPLSQGQGQDENEPPLADVPPSNASAEALTTPHTEPKSETDTVHDLVGQYMYDDRQSHGYVFDQFASDSDAQDSPTVDAHVPEQSQSQPSATPPMTPDDTLSLSSSSARGRSTSPSPRSLMPDLPRDTSQPALRPKTPHMDEHAIVVQQEETPLTAPIHSADFPLLRTPSRPPSPGPNPPALPVESHEETVETDSEPETSTLRRRTLSASKLLRRSSSTA</sequence>
<evidence type="ECO:0000313" key="3">
    <source>
        <dbReference type="Proteomes" id="UP000076727"/>
    </source>
</evidence>
<feature type="region of interest" description="Disordered" evidence="1">
    <location>
        <begin position="1"/>
        <end position="27"/>
    </location>
</feature>
<feature type="compositionally biased region" description="Polar residues" evidence="1">
    <location>
        <begin position="50"/>
        <end position="62"/>
    </location>
</feature>
<proteinExistence type="predicted"/>
<dbReference type="OrthoDB" id="2803336at2759"/>
<feature type="region of interest" description="Disordered" evidence="1">
    <location>
        <begin position="43"/>
        <end position="62"/>
    </location>
</feature>
<feature type="compositionally biased region" description="Low complexity" evidence="1">
    <location>
        <begin position="389"/>
        <end position="402"/>
    </location>
</feature>
<feature type="compositionally biased region" description="Basic and acidic residues" evidence="1">
    <location>
        <begin position="216"/>
        <end position="226"/>
    </location>
</feature>
<organism evidence="2 3">
    <name type="scientific">Daedalea quercina L-15889</name>
    <dbReference type="NCBI Taxonomy" id="1314783"/>
    <lineage>
        <taxon>Eukaryota</taxon>
        <taxon>Fungi</taxon>
        <taxon>Dikarya</taxon>
        <taxon>Basidiomycota</taxon>
        <taxon>Agaricomycotina</taxon>
        <taxon>Agaricomycetes</taxon>
        <taxon>Polyporales</taxon>
        <taxon>Fomitopsis</taxon>
    </lineage>
</organism>
<feature type="compositionally biased region" description="Low complexity" evidence="1">
    <location>
        <begin position="279"/>
        <end position="302"/>
    </location>
</feature>
<dbReference type="AlphaFoldDB" id="A0A165T8D5"/>
<name>A0A165T8D5_9APHY</name>
<protein>
    <submittedName>
        <fullName evidence="2">Uncharacterized protein</fullName>
    </submittedName>
</protein>